<keyword evidence="5" id="KW-1185">Reference proteome</keyword>
<protein>
    <submittedName>
        <fullName evidence="4">Uncharacterized protein</fullName>
    </submittedName>
</protein>
<sequence>MQLQAGDVGSDSVACCPIHFGCPAILCFASLCIRFIFLIITFSRGKLVMGFRKASTASASEQGFFFMAKHGTVEVSKAAARNANTMRPSSVIGNNEVAKKSEQGSLWCQRERERALVHASSNSIETLATSPTTTEAYACGLKLKAWAAFLVLNAGLDFSQHFSATLPYCSLP</sequence>
<dbReference type="EMBL" id="JBBPBN010000010">
    <property type="protein sequence ID" value="KAK9031303.1"/>
    <property type="molecule type" value="Genomic_DNA"/>
</dbReference>
<evidence type="ECO:0000313" key="2">
    <source>
        <dbReference type="EMBL" id="KAK9031300.1"/>
    </source>
</evidence>
<dbReference type="Proteomes" id="UP001396334">
    <property type="component" value="Unassembled WGS sequence"/>
</dbReference>
<dbReference type="EMBL" id="JBBPBN010000010">
    <property type="protein sequence ID" value="KAK9031306.1"/>
    <property type="molecule type" value="Genomic_DNA"/>
</dbReference>
<keyword evidence="1" id="KW-1133">Transmembrane helix</keyword>
<evidence type="ECO:0000313" key="3">
    <source>
        <dbReference type="EMBL" id="KAK9031303.1"/>
    </source>
</evidence>
<accession>A0ABR2T1E4</accession>
<evidence type="ECO:0000256" key="1">
    <source>
        <dbReference type="SAM" id="Phobius"/>
    </source>
</evidence>
<evidence type="ECO:0000313" key="4">
    <source>
        <dbReference type="EMBL" id="KAK9031306.1"/>
    </source>
</evidence>
<feature type="transmembrane region" description="Helical" evidence="1">
    <location>
        <begin position="18"/>
        <end position="42"/>
    </location>
</feature>
<evidence type="ECO:0000313" key="5">
    <source>
        <dbReference type="Proteomes" id="UP001396334"/>
    </source>
</evidence>
<keyword evidence="1" id="KW-0812">Transmembrane</keyword>
<reference evidence="4 5" key="1">
    <citation type="journal article" date="2024" name="G3 (Bethesda)">
        <title>Genome assembly of Hibiscus sabdariffa L. provides insights into metabolisms of medicinal natural products.</title>
        <authorList>
            <person name="Kim T."/>
        </authorList>
    </citation>
    <scope>NUCLEOTIDE SEQUENCE [LARGE SCALE GENOMIC DNA]</scope>
    <source>
        <strain evidence="4">TK-2024</strain>
        <tissue evidence="4">Old leaves</tissue>
    </source>
</reference>
<name>A0ABR2T1E4_9ROSI</name>
<proteinExistence type="predicted"/>
<organism evidence="4 5">
    <name type="scientific">Hibiscus sabdariffa</name>
    <name type="common">roselle</name>
    <dbReference type="NCBI Taxonomy" id="183260"/>
    <lineage>
        <taxon>Eukaryota</taxon>
        <taxon>Viridiplantae</taxon>
        <taxon>Streptophyta</taxon>
        <taxon>Embryophyta</taxon>
        <taxon>Tracheophyta</taxon>
        <taxon>Spermatophyta</taxon>
        <taxon>Magnoliopsida</taxon>
        <taxon>eudicotyledons</taxon>
        <taxon>Gunneridae</taxon>
        <taxon>Pentapetalae</taxon>
        <taxon>rosids</taxon>
        <taxon>malvids</taxon>
        <taxon>Malvales</taxon>
        <taxon>Malvaceae</taxon>
        <taxon>Malvoideae</taxon>
        <taxon>Hibiscus</taxon>
    </lineage>
</organism>
<gene>
    <name evidence="2" type="ORF">V6N11_032684</name>
    <name evidence="3" type="ORF">V6N11_032687</name>
    <name evidence="4" type="ORF">V6N11_032690</name>
</gene>
<dbReference type="EMBL" id="JBBPBN010000010">
    <property type="protein sequence ID" value="KAK9031300.1"/>
    <property type="molecule type" value="Genomic_DNA"/>
</dbReference>
<comment type="caution">
    <text evidence="4">The sequence shown here is derived from an EMBL/GenBank/DDBJ whole genome shotgun (WGS) entry which is preliminary data.</text>
</comment>
<keyword evidence="1" id="KW-0472">Membrane</keyword>